<dbReference type="EMBL" id="CM000643">
    <property type="protein sequence ID" value="EED91628.1"/>
    <property type="molecule type" value="Genomic_DNA"/>
</dbReference>
<evidence type="ECO:0000259" key="2">
    <source>
        <dbReference type="PROSITE" id="PS50858"/>
    </source>
</evidence>
<dbReference type="InterPro" id="IPR035925">
    <property type="entry name" value="BSD_dom_sf"/>
</dbReference>
<dbReference type="PaxDb" id="35128-Thaps6316"/>
<protein>
    <recommendedName>
        <fullName evidence="2">BSD domain-containing protein</fullName>
    </recommendedName>
</protein>
<keyword evidence="1" id="KW-0175">Coiled coil</keyword>
<keyword evidence="4" id="KW-1185">Reference proteome</keyword>
<proteinExistence type="predicted"/>
<dbReference type="AlphaFoldDB" id="B8C668"/>
<evidence type="ECO:0000256" key="1">
    <source>
        <dbReference type="SAM" id="Coils"/>
    </source>
</evidence>
<dbReference type="Gene3D" id="1.10.3970.10">
    <property type="entry name" value="BSD domain"/>
    <property type="match status" value="1"/>
</dbReference>
<feature type="domain" description="BSD" evidence="2">
    <location>
        <begin position="45"/>
        <end position="92"/>
    </location>
</feature>
<evidence type="ECO:0000313" key="3">
    <source>
        <dbReference type="EMBL" id="EED91628.1"/>
    </source>
</evidence>
<gene>
    <name evidence="3" type="ORF">THAPSDRAFT_6316</name>
</gene>
<dbReference type="RefSeq" id="XP_002291521.1">
    <property type="nucleotide sequence ID" value="XM_002291485.1"/>
</dbReference>
<dbReference type="SUPFAM" id="SSF140383">
    <property type="entry name" value="BSD domain-like"/>
    <property type="match status" value="1"/>
</dbReference>
<dbReference type="GeneID" id="7442408"/>
<dbReference type="HOGENOM" id="CLU_895718_0_0_1"/>
<dbReference type="InParanoid" id="B8C668"/>
<organism evidence="3 4">
    <name type="scientific">Thalassiosira pseudonana</name>
    <name type="common">Marine diatom</name>
    <name type="synonym">Cyclotella nana</name>
    <dbReference type="NCBI Taxonomy" id="35128"/>
    <lineage>
        <taxon>Eukaryota</taxon>
        <taxon>Sar</taxon>
        <taxon>Stramenopiles</taxon>
        <taxon>Ochrophyta</taxon>
        <taxon>Bacillariophyta</taxon>
        <taxon>Coscinodiscophyceae</taxon>
        <taxon>Thalassiosirophycidae</taxon>
        <taxon>Thalassiosirales</taxon>
        <taxon>Thalassiosiraceae</taxon>
        <taxon>Thalassiosira</taxon>
    </lineage>
</organism>
<accession>B8C668</accession>
<dbReference type="PROSITE" id="PS50858">
    <property type="entry name" value="BSD"/>
    <property type="match status" value="1"/>
</dbReference>
<dbReference type="KEGG" id="tps:THAPSDRAFT_6316"/>
<reference evidence="3 4" key="1">
    <citation type="journal article" date="2004" name="Science">
        <title>The genome of the diatom Thalassiosira pseudonana: ecology, evolution, and metabolism.</title>
        <authorList>
            <person name="Armbrust E.V."/>
            <person name="Berges J.A."/>
            <person name="Bowler C."/>
            <person name="Green B.R."/>
            <person name="Martinez D."/>
            <person name="Putnam N.H."/>
            <person name="Zhou S."/>
            <person name="Allen A.E."/>
            <person name="Apt K.E."/>
            <person name="Bechner M."/>
            <person name="Brzezinski M.A."/>
            <person name="Chaal B.K."/>
            <person name="Chiovitti A."/>
            <person name="Davis A.K."/>
            <person name="Demarest M.S."/>
            <person name="Detter J.C."/>
            <person name="Glavina T."/>
            <person name="Goodstein D."/>
            <person name="Hadi M.Z."/>
            <person name="Hellsten U."/>
            <person name="Hildebrand M."/>
            <person name="Jenkins B.D."/>
            <person name="Jurka J."/>
            <person name="Kapitonov V.V."/>
            <person name="Kroger N."/>
            <person name="Lau W.W."/>
            <person name="Lane T.W."/>
            <person name="Larimer F.W."/>
            <person name="Lippmeier J.C."/>
            <person name="Lucas S."/>
            <person name="Medina M."/>
            <person name="Montsant A."/>
            <person name="Obornik M."/>
            <person name="Parker M.S."/>
            <person name="Palenik B."/>
            <person name="Pazour G.J."/>
            <person name="Richardson P.M."/>
            <person name="Rynearson T.A."/>
            <person name="Saito M.A."/>
            <person name="Schwartz D.C."/>
            <person name="Thamatrakoln K."/>
            <person name="Valentin K."/>
            <person name="Vardi A."/>
            <person name="Wilkerson F.P."/>
            <person name="Rokhsar D.S."/>
        </authorList>
    </citation>
    <scope>NUCLEOTIDE SEQUENCE [LARGE SCALE GENOMIC DNA]</scope>
    <source>
        <strain evidence="3 4">CCMP1335</strain>
    </source>
</reference>
<evidence type="ECO:0000313" key="4">
    <source>
        <dbReference type="Proteomes" id="UP000001449"/>
    </source>
</evidence>
<feature type="coiled-coil region" evidence="1">
    <location>
        <begin position="169"/>
        <end position="203"/>
    </location>
</feature>
<dbReference type="InterPro" id="IPR005607">
    <property type="entry name" value="BSD_dom"/>
</dbReference>
<sequence length="311" mass="35559">MGNSTSTPELPSEWLEILPSITKEEIIISSIKRCRISKDKKVYLDDELFELDEHVSMAVEILKADSGSHLKDIRFKLVPGRMPEERFWAAVFAILNDGGVDIEGVIGEVNSIDDDYETGDEFDDKIDGILHTPKTPSPNDGTVHVQMDNHEIKSNADSTNTLPFYLEEINAQQAHIHSLQKSLREANHKIRKLGLEVHKERKKRHDEGMNVKEGQNIKHSGNPTTCPRCNSKLDVRSSQQHSGTWEMHPDCKEFMKLDDHLKENLRKEKEKRLNEVLSQMKFILETDELKDSYGTWSCCGKEEYEAEGCTK</sequence>
<reference evidence="3 4" key="2">
    <citation type="journal article" date="2008" name="Nature">
        <title>The Phaeodactylum genome reveals the evolutionary history of diatom genomes.</title>
        <authorList>
            <person name="Bowler C."/>
            <person name="Allen A.E."/>
            <person name="Badger J.H."/>
            <person name="Grimwood J."/>
            <person name="Jabbari K."/>
            <person name="Kuo A."/>
            <person name="Maheswari U."/>
            <person name="Martens C."/>
            <person name="Maumus F."/>
            <person name="Otillar R.P."/>
            <person name="Rayko E."/>
            <person name="Salamov A."/>
            <person name="Vandepoele K."/>
            <person name="Beszteri B."/>
            <person name="Gruber A."/>
            <person name="Heijde M."/>
            <person name="Katinka M."/>
            <person name="Mock T."/>
            <person name="Valentin K."/>
            <person name="Verret F."/>
            <person name="Berges J.A."/>
            <person name="Brownlee C."/>
            <person name="Cadoret J.P."/>
            <person name="Chiovitti A."/>
            <person name="Choi C.J."/>
            <person name="Coesel S."/>
            <person name="De Martino A."/>
            <person name="Detter J.C."/>
            <person name="Durkin C."/>
            <person name="Falciatore A."/>
            <person name="Fournet J."/>
            <person name="Haruta M."/>
            <person name="Huysman M.J."/>
            <person name="Jenkins B.D."/>
            <person name="Jiroutova K."/>
            <person name="Jorgensen R.E."/>
            <person name="Joubert Y."/>
            <person name="Kaplan A."/>
            <person name="Kroger N."/>
            <person name="Kroth P.G."/>
            <person name="La Roche J."/>
            <person name="Lindquist E."/>
            <person name="Lommer M."/>
            <person name="Martin-Jezequel V."/>
            <person name="Lopez P.J."/>
            <person name="Lucas S."/>
            <person name="Mangogna M."/>
            <person name="McGinnis K."/>
            <person name="Medlin L.K."/>
            <person name="Montsant A."/>
            <person name="Oudot-Le Secq M.P."/>
            <person name="Napoli C."/>
            <person name="Obornik M."/>
            <person name="Parker M.S."/>
            <person name="Petit J.L."/>
            <person name="Porcel B.M."/>
            <person name="Poulsen N."/>
            <person name="Robison M."/>
            <person name="Rychlewski L."/>
            <person name="Rynearson T.A."/>
            <person name="Schmutz J."/>
            <person name="Shapiro H."/>
            <person name="Siaut M."/>
            <person name="Stanley M."/>
            <person name="Sussman M.R."/>
            <person name="Taylor A.R."/>
            <person name="Vardi A."/>
            <person name="von Dassow P."/>
            <person name="Vyverman W."/>
            <person name="Willis A."/>
            <person name="Wyrwicz L.S."/>
            <person name="Rokhsar D.S."/>
            <person name="Weissenbach J."/>
            <person name="Armbrust E.V."/>
            <person name="Green B.R."/>
            <person name="Van de Peer Y."/>
            <person name="Grigoriev I.V."/>
        </authorList>
    </citation>
    <scope>NUCLEOTIDE SEQUENCE [LARGE SCALE GENOMIC DNA]</scope>
    <source>
        <strain evidence="3 4">CCMP1335</strain>
    </source>
</reference>
<dbReference type="Proteomes" id="UP000001449">
    <property type="component" value="Chromosome 6"/>
</dbReference>
<name>B8C668_THAPS</name>